<keyword evidence="2" id="KW-1185">Reference proteome</keyword>
<accession>A0A517RFP7</accession>
<name>A0A517RFP7_9PLAN</name>
<evidence type="ECO:0000313" key="1">
    <source>
        <dbReference type="EMBL" id="QDT42699.1"/>
    </source>
</evidence>
<reference evidence="1 2" key="1">
    <citation type="submission" date="2019-02" db="EMBL/GenBank/DDBJ databases">
        <title>Deep-cultivation of Planctomycetes and their phenomic and genomic characterization uncovers novel biology.</title>
        <authorList>
            <person name="Wiegand S."/>
            <person name="Jogler M."/>
            <person name="Boedeker C."/>
            <person name="Pinto D."/>
            <person name="Vollmers J."/>
            <person name="Rivas-Marin E."/>
            <person name="Kohn T."/>
            <person name="Peeters S.H."/>
            <person name="Heuer A."/>
            <person name="Rast P."/>
            <person name="Oberbeckmann S."/>
            <person name="Bunk B."/>
            <person name="Jeske O."/>
            <person name="Meyerdierks A."/>
            <person name="Storesund J.E."/>
            <person name="Kallscheuer N."/>
            <person name="Luecker S."/>
            <person name="Lage O.M."/>
            <person name="Pohl T."/>
            <person name="Merkel B.J."/>
            <person name="Hornburger P."/>
            <person name="Mueller R.-W."/>
            <person name="Bruemmer F."/>
            <person name="Labrenz M."/>
            <person name="Spormann A.M."/>
            <person name="Op den Camp H."/>
            <person name="Overmann J."/>
            <person name="Amann R."/>
            <person name="Jetten M.S.M."/>
            <person name="Mascher T."/>
            <person name="Medema M.H."/>
            <person name="Devos D.P."/>
            <person name="Kaster A.-K."/>
            <person name="Ovreas L."/>
            <person name="Rohde M."/>
            <person name="Galperin M.Y."/>
            <person name="Jogler C."/>
        </authorList>
    </citation>
    <scope>NUCLEOTIDE SEQUENCE [LARGE SCALE GENOMIC DNA]</scope>
    <source>
        <strain evidence="1 2">Pan241w</strain>
    </source>
</reference>
<dbReference type="KEGG" id="gaz:Pan241w_27870"/>
<evidence type="ECO:0000313" key="2">
    <source>
        <dbReference type="Proteomes" id="UP000317171"/>
    </source>
</evidence>
<dbReference type="OrthoDB" id="288259at2"/>
<dbReference type="RefSeq" id="WP_145216362.1">
    <property type="nucleotide sequence ID" value="NZ_CP036269.1"/>
</dbReference>
<proteinExistence type="predicted"/>
<dbReference type="EMBL" id="CP036269">
    <property type="protein sequence ID" value="QDT42699.1"/>
    <property type="molecule type" value="Genomic_DNA"/>
</dbReference>
<protein>
    <submittedName>
        <fullName evidence="1">Uncharacterized protein</fullName>
    </submittedName>
</protein>
<dbReference type="AlphaFoldDB" id="A0A517RFP7"/>
<sequence length="205" mass="23474">MADLLNNLDSQLWNCEHAFSNLCPKQWAELTPTETPGVRFCDVCSENVTYCTTPEEFVQLGNAGKCVAIPNGYTTGSLKQMLLGRISVKKMKSNRDRQERTANWWRTVIEADPEFGKAALEEIAQLTKRQCLEPRGLSDEQRETLVQLKQAISTGPEALYRHLRLKPNGQPDNQQNIFRQLRSHFKLTYRECKELAQRVESTEAE</sequence>
<gene>
    <name evidence="1" type="ORF">Pan241w_27870</name>
</gene>
<organism evidence="1 2">
    <name type="scientific">Gimesia alba</name>
    <dbReference type="NCBI Taxonomy" id="2527973"/>
    <lineage>
        <taxon>Bacteria</taxon>
        <taxon>Pseudomonadati</taxon>
        <taxon>Planctomycetota</taxon>
        <taxon>Planctomycetia</taxon>
        <taxon>Planctomycetales</taxon>
        <taxon>Planctomycetaceae</taxon>
        <taxon>Gimesia</taxon>
    </lineage>
</organism>
<dbReference type="Proteomes" id="UP000317171">
    <property type="component" value="Chromosome"/>
</dbReference>